<dbReference type="SMART" id="SM00044">
    <property type="entry name" value="CYCc"/>
    <property type="match status" value="1"/>
</dbReference>
<dbReference type="SUPFAM" id="SSF55073">
    <property type="entry name" value="Nucleotide cyclase"/>
    <property type="match status" value="1"/>
</dbReference>
<dbReference type="EMBL" id="JBHTNF010000016">
    <property type="protein sequence ID" value="MFD1329999.1"/>
    <property type="molecule type" value="Genomic_DNA"/>
</dbReference>
<dbReference type="InterPro" id="IPR029787">
    <property type="entry name" value="Nucleotide_cyclase"/>
</dbReference>
<keyword evidence="4" id="KW-1185">Reference proteome</keyword>
<keyword evidence="1" id="KW-1133">Transmembrane helix</keyword>
<dbReference type="Pfam" id="PF05226">
    <property type="entry name" value="CHASE2"/>
    <property type="match status" value="1"/>
</dbReference>
<keyword evidence="1" id="KW-0472">Membrane</keyword>
<dbReference type="SMART" id="SM01080">
    <property type="entry name" value="CHASE2"/>
    <property type="match status" value="1"/>
</dbReference>
<proteinExistence type="predicted"/>
<reference evidence="4" key="1">
    <citation type="journal article" date="2019" name="Int. J. Syst. Evol. Microbiol.">
        <title>The Global Catalogue of Microorganisms (GCM) 10K type strain sequencing project: providing services to taxonomists for standard genome sequencing and annotation.</title>
        <authorList>
            <consortium name="The Broad Institute Genomics Platform"/>
            <consortium name="The Broad Institute Genome Sequencing Center for Infectious Disease"/>
            <person name="Wu L."/>
            <person name="Ma J."/>
        </authorList>
    </citation>
    <scope>NUCLEOTIDE SEQUENCE [LARGE SCALE GENOMIC DNA]</scope>
    <source>
        <strain evidence="4">CCUG 55609</strain>
    </source>
</reference>
<name>A0ABW3Z190_MYCRA</name>
<dbReference type="PANTHER" id="PTHR43081">
    <property type="entry name" value="ADENYLATE CYCLASE, TERMINAL-DIFFERENTIATION SPECIFIC-RELATED"/>
    <property type="match status" value="1"/>
</dbReference>
<comment type="caution">
    <text evidence="3">The sequence shown here is derived from an EMBL/GenBank/DDBJ whole genome shotgun (WGS) entry which is preliminary data.</text>
</comment>
<feature type="transmembrane region" description="Helical" evidence="1">
    <location>
        <begin position="12"/>
        <end position="30"/>
    </location>
</feature>
<dbReference type="RefSeq" id="WP_374839956.1">
    <property type="nucleotide sequence ID" value="NZ_JBHEEW010000012.1"/>
</dbReference>
<feature type="transmembrane region" description="Helical" evidence="1">
    <location>
        <begin position="325"/>
        <end position="345"/>
    </location>
</feature>
<evidence type="ECO:0000256" key="1">
    <source>
        <dbReference type="SAM" id="Phobius"/>
    </source>
</evidence>
<dbReference type="InterPro" id="IPR050697">
    <property type="entry name" value="Adenylyl/Guanylyl_Cyclase_3/4"/>
</dbReference>
<dbReference type="Pfam" id="PF00211">
    <property type="entry name" value="Guanylate_cyc"/>
    <property type="match status" value="1"/>
</dbReference>
<dbReference type="Gene3D" id="3.30.70.1230">
    <property type="entry name" value="Nucleotide cyclase"/>
    <property type="match status" value="1"/>
</dbReference>
<dbReference type="InterPro" id="IPR007890">
    <property type="entry name" value="CHASE2"/>
</dbReference>
<dbReference type="PROSITE" id="PS50125">
    <property type="entry name" value="GUANYLATE_CYCLASE_2"/>
    <property type="match status" value="1"/>
</dbReference>
<dbReference type="CDD" id="cd07302">
    <property type="entry name" value="CHD"/>
    <property type="match status" value="1"/>
</dbReference>
<accession>A0ABW3Z190</accession>
<evidence type="ECO:0000313" key="4">
    <source>
        <dbReference type="Proteomes" id="UP001597173"/>
    </source>
</evidence>
<dbReference type="PANTHER" id="PTHR43081:SF1">
    <property type="entry name" value="ADENYLATE CYCLASE, TERMINAL-DIFFERENTIATION SPECIFIC"/>
    <property type="match status" value="1"/>
</dbReference>
<gene>
    <name evidence="3" type="ORF">ACFQ33_19085</name>
</gene>
<feature type="transmembrane region" description="Helical" evidence="1">
    <location>
        <begin position="377"/>
        <end position="397"/>
    </location>
</feature>
<evidence type="ECO:0000259" key="2">
    <source>
        <dbReference type="PROSITE" id="PS50125"/>
    </source>
</evidence>
<dbReference type="Proteomes" id="UP001597173">
    <property type="component" value="Unassembled WGS sequence"/>
</dbReference>
<feature type="transmembrane region" description="Helical" evidence="1">
    <location>
        <begin position="352"/>
        <end position="371"/>
    </location>
</feature>
<dbReference type="InterPro" id="IPR001054">
    <property type="entry name" value="A/G_cyclase"/>
</dbReference>
<organism evidence="3 4">
    <name type="scientific">Mycoplana ramosa</name>
    <name type="common">Mycoplana bullata</name>
    <dbReference type="NCBI Taxonomy" id="40837"/>
    <lineage>
        <taxon>Bacteria</taxon>
        <taxon>Pseudomonadati</taxon>
        <taxon>Pseudomonadota</taxon>
        <taxon>Alphaproteobacteria</taxon>
        <taxon>Hyphomicrobiales</taxon>
        <taxon>Rhizobiaceae</taxon>
        <taxon>Mycoplana</taxon>
    </lineage>
</organism>
<evidence type="ECO:0000313" key="3">
    <source>
        <dbReference type="EMBL" id="MFD1329999.1"/>
    </source>
</evidence>
<keyword evidence="1" id="KW-0812">Transmembrane</keyword>
<sequence>MGAEFRQLRTTPLLVGILASLLCAVLIYTLPRVALETPRELFFDRLTQSVPAPESDRLLVVDIDHASFQSVAGGEWYRAHTAELISALAAAKPVAVALDFVFSGNCDASDPGNRALAEAVGKVPAVLGFLIGDRPLPTPTPVPELAVQRPVDIPPSWFVDGTEASCPMFQDRAAAAASAFLVGDADALVRRVQAYSIIDNTAYPALGVEVARRAAGAGTPVLGGTPAWIRQDTRILHPDESGSLRFVAADAARIARRTVSATAVLRGTVAPERLAGRVVLIGSSMPALGGLRASASMPLEPSVQIHADLATAILTGFIPTRDQRLVGWEAAFALVAGIGIAFAVTRLRPMPAAALGLVLLAATVAAAALIYRQTALLVDAVSIVLALGSIVLVTGILQFSHVRRAEQTARQRFAQYLPESVVSRYVDNPGLDRVAGEERQVTAVFTDIEGFSALSHRIGPQRLVPLLDIYFREVNALVEQRGGMVNKIVGDAVTALFNAPDDLDRHVDKAIACAVAIHSLTEEMRQRPPFAAVTFGRTRIGLETGLVVLGEVGTGGRLDYTAHGEAMNVAARLQDENKALGTDICIGPAAAAQASRPLRSLGFREIRGIGSMELFTPDAPQ</sequence>
<protein>
    <submittedName>
        <fullName evidence="3">CHASE2 domain-containing protein</fullName>
    </submittedName>
</protein>
<feature type="domain" description="Guanylate cyclase" evidence="2">
    <location>
        <begin position="442"/>
        <end position="574"/>
    </location>
</feature>